<accession>A0AAN5CU82</accession>
<feature type="non-terminal residue" evidence="1">
    <location>
        <position position="1"/>
    </location>
</feature>
<keyword evidence="2" id="KW-1185">Reference proteome</keyword>
<dbReference type="AlphaFoldDB" id="A0AAN5CU82"/>
<reference evidence="2" key="1">
    <citation type="submission" date="2022-10" db="EMBL/GenBank/DDBJ databases">
        <title>Genome assembly of Pristionchus species.</title>
        <authorList>
            <person name="Yoshida K."/>
            <person name="Sommer R.J."/>
        </authorList>
    </citation>
    <scope>NUCLEOTIDE SEQUENCE [LARGE SCALE GENOMIC DNA]</scope>
    <source>
        <strain evidence="2">RS5460</strain>
    </source>
</reference>
<protein>
    <submittedName>
        <fullName evidence="1">Uncharacterized protein</fullName>
    </submittedName>
</protein>
<name>A0AAN5CU82_9BILA</name>
<evidence type="ECO:0000313" key="1">
    <source>
        <dbReference type="EMBL" id="GMR50152.1"/>
    </source>
</evidence>
<dbReference type="Proteomes" id="UP001328107">
    <property type="component" value="Unassembled WGS sequence"/>
</dbReference>
<organism evidence="1 2">
    <name type="scientific">Pristionchus mayeri</name>
    <dbReference type="NCBI Taxonomy" id="1317129"/>
    <lineage>
        <taxon>Eukaryota</taxon>
        <taxon>Metazoa</taxon>
        <taxon>Ecdysozoa</taxon>
        <taxon>Nematoda</taxon>
        <taxon>Chromadorea</taxon>
        <taxon>Rhabditida</taxon>
        <taxon>Rhabditina</taxon>
        <taxon>Diplogasteromorpha</taxon>
        <taxon>Diplogasteroidea</taxon>
        <taxon>Neodiplogasteridae</taxon>
        <taxon>Pristionchus</taxon>
    </lineage>
</organism>
<proteinExistence type="predicted"/>
<sequence length="73" mass="8107">RKPHAASRIPQFTVPVVSIDSTASPSSKRSTVRLRAEHRRLRELADLSSSSDDHGDSDAKRIRLEAENLIDSL</sequence>
<gene>
    <name evidence="1" type="ORF">PMAYCL1PPCAC_20347</name>
</gene>
<feature type="non-terminal residue" evidence="1">
    <location>
        <position position="73"/>
    </location>
</feature>
<dbReference type="EMBL" id="BTRK01000004">
    <property type="protein sequence ID" value="GMR50152.1"/>
    <property type="molecule type" value="Genomic_DNA"/>
</dbReference>
<evidence type="ECO:0000313" key="2">
    <source>
        <dbReference type="Proteomes" id="UP001328107"/>
    </source>
</evidence>
<comment type="caution">
    <text evidence="1">The sequence shown here is derived from an EMBL/GenBank/DDBJ whole genome shotgun (WGS) entry which is preliminary data.</text>
</comment>